<dbReference type="Proteomes" id="UP000233837">
    <property type="component" value="Unassembled WGS sequence"/>
</dbReference>
<gene>
    <name evidence="3" type="primary">ASPG1</name>
    <name evidence="3" type="ORF">MA16_Dca028345</name>
</gene>
<proteinExistence type="inferred from homology"/>
<evidence type="ECO:0000313" key="4">
    <source>
        <dbReference type="Proteomes" id="UP000233837"/>
    </source>
</evidence>
<comment type="similarity">
    <text evidence="1">Belongs to the peptidase A1 family.</text>
</comment>
<evidence type="ECO:0000259" key="2">
    <source>
        <dbReference type="PROSITE" id="PS51767"/>
    </source>
</evidence>
<dbReference type="SUPFAM" id="SSF50630">
    <property type="entry name" value="Acid proteases"/>
    <property type="match status" value="1"/>
</dbReference>
<accession>A0A2I0V962</accession>
<dbReference type="InterPro" id="IPR021109">
    <property type="entry name" value="Peptidase_aspartic_dom_sf"/>
</dbReference>
<dbReference type="GO" id="GO:0006508">
    <property type="term" value="P:proteolysis"/>
    <property type="evidence" value="ECO:0007669"/>
    <property type="project" value="UniProtKB-KW"/>
</dbReference>
<dbReference type="PROSITE" id="PS51767">
    <property type="entry name" value="PEPTIDASE_A1"/>
    <property type="match status" value="1"/>
</dbReference>
<name>A0A2I0V962_9ASPA</name>
<evidence type="ECO:0000313" key="3">
    <source>
        <dbReference type="EMBL" id="PKU59955.1"/>
    </source>
</evidence>
<dbReference type="Gene3D" id="2.40.70.10">
    <property type="entry name" value="Acid Proteases"/>
    <property type="match status" value="1"/>
</dbReference>
<dbReference type="EMBL" id="KZ505287">
    <property type="protein sequence ID" value="PKU59955.1"/>
    <property type="molecule type" value="Genomic_DNA"/>
</dbReference>
<organism evidence="3 4">
    <name type="scientific">Dendrobium catenatum</name>
    <dbReference type="NCBI Taxonomy" id="906689"/>
    <lineage>
        <taxon>Eukaryota</taxon>
        <taxon>Viridiplantae</taxon>
        <taxon>Streptophyta</taxon>
        <taxon>Embryophyta</taxon>
        <taxon>Tracheophyta</taxon>
        <taxon>Spermatophyta</taxon>
        <taxon>Magnoliopsida</taxon>
        <taxon>Liliopsida</taxon>
        <taxon>Asparagales</taxon>
        <taxon>Orchidaceae</taxon>
        <taxon>Epidendroideae</taxon>
        <taxon>Malaxideae</taxon>
        <taxon>Dendrobiinae</taxon>
        <taxon>Dendrobium</taxon>
    </lineage>
</organism>
<dbReference type="AlphaFoldDB" id="A0A2I0V962"/>
<dbReference type="FunFam" id="2.40.70.10:FF:000013">
    <property type="entry name" value="Aspartyl protease AED1"/>
    <property type="match status" value="1"/>
</dbReference>
<keyword evidence="4" id="KW-1185">Reference proteome</keyword>
<sequence>MLTKLEMPSYYFLNLIDISIGGERLGLPPTIFSGPGTMLDSGTAFSHLPPSAYSTLRNIFRNYMRNYTMAPPMFNLDTCYDISNYPMVLVPEVSLIYDGKVTTKLDSTGILFVFNKSRACFPFTQNKDDSEVVIIGSMQHLTFSVVYDVGNSQIGFGANGCS</sequence>
<keyword evidence="3" id="KW-0378">Hydrolase</keyword>
<dbReference type="InterPro" id="IPR033121">
    <property type="entry name" value="PEPTIDASE_A1"/>
</dbReference>
<keyword evidence="3" id="KW-0645">Protease</keyword>
<reference evidence="3 4" key="2">
    <citation type="journal article" date="2017" name="Nature">
        <title>The Apostasia genome and the evolution of orchids.</title>
        <authorList>
            <person name="Zhang G.Q."/>
            <person name="Liu K.W."/>
            <person name="Li Z."/>
            <person name="Lohaus R."/>
            <person name="Hsiao Y.Y."/>
            <person name="Niu S.C."/>
            <person name="Wang J.Y."/>
            <person name="Lin Y.C."/>
            <person name="Xu Q."/>
            <person name="Chen L.J."/>
            <person name="Yoshida K."/>
            <person name="Fujiwara S."/>
            <person name="Wang Z.W."/>
            <person name="Zhang Y.Q."/>
            <person name="Mitsuda N."/>
            <person name="Wang M."/>
            <person name="Liu G.H."/>
            <person name="Pecoraro L."/>
            <person name="Huang H.X."/>
            <person name="Xiao X.J."/>
            <person name="Lin M."/>
            <person name="Wu X.Y."/>
            <person name="Wu W.L."/>
            <person name="Chen Y.Y."/>
            <person name="Chang S.B."/>
            <person name="Sakamoto S."/>
            <person name="Ohme-Takagi M."/>
            <person name="Yagi M."/>
            <person name="Zeng S.J."/>
            <person name="Shen C.Y."/>
            <person name="Yeh C.M."/>
            <person name="Luo Y.B."/>
            <person name="Tsai W.C."/>
            <person name="Van de Peer Y."/>
            <person name="Liu Z.J."/>
        </authorList>
    </citation>
    <scope>NUCLEOTIDE SEQUENCE [LARGE SCALE GENOMIC DNA]</scope>
    <source>
        <tissue evidence="3">The whole plant</tissue>
    </source>
</reference>
<dbReference type="PANTHER" id="PTHR13683">
    <property type="entry name" value="ASPARTYL PROTEASES"/>
    <property type="match status" value="1"/>
</dbReference>
<evidence type="ECO:0000256" key="1">
    <source>
        <dbReference type="ARBA" id="ARBA00007447"/>
    </source>
</evidence>
<dbReference type="Pfam" id="PF14541">
    <property type="entry name" value="TAXi_C"/>
    <property type="match status" value="1"/>
</dbReference>
<reference evidence="3 4" key="1">
    <citation type="journal article" date="2016" name="Sci. Rep.">
        <title>The Dendrobium catenatum Lindl. genome sequence provides insights into polysaccharide synthase, floral development and adaptive evolution.</title>
        <authorList>
            <person name="Zhang G.Q."/>
            <person name="Xu Q."/>
            <person name="Bian C."/>
            <person name="Tsai W.C."/>
            <person name="Yeh C.M."/>
            <person name="Liu K.W."/>
            <person name="Yoshida K."/>
            <person name="Zhang L.S."/>
            <person name="Chang S.B."/>
            <person name="Chen F."/>
            <person name="Shi Y."/>
            <person name="Su Y.Y."/>
            <person name="Zhang Y.Q."/>
            <person name="Chen L.J."/>
            <person name="Yin Y."/>
            <person name="Lin M."/>
            <person name="Huang H."/>
            <person name="Deng H."/>
            <person name="Wang Z.W."/>
            <person name="Zhu S.L."/>
            <person name="Zhao X."/>
            <person name="Deng C."/>
            <person name="Niu S.C."/>
            <person name="Huang J."/>
            <person name="Wang M."/>
            <person name="Liu G.H."/>
            <person name="Yang H.J."/>
            <person name="Xiao X.J."/>
            <person name="Hsiao Y.Y."/>
            <person name="Wu W.L."/>
            <person name="Chen Y.Y."/>
            <person name="Mitsuda N."/>
            <person name="Ohme-Takagi M."/>
            <person name="Luo Y.B."/>
            <person name="Van de Peer Y."/>
            <person name="Liu Z.J."/>
        </authorList>
    </citation>
    <scope>NUCLEOTIDE SEQUENCE [LARGE SCALE GENOMIC DNA]</scope>
    <source>
        <tissue evidence="3">The whole plant</tissue>
    </source>
</reference>
<dbReference type="InterPro" id="IPR001461">
    <property type="entry name" value="Aspartic_peptidase_A1"/>
</dbReference>
<feature type="domain" description="Peptidase A1" evidence="2">
    <location>
        <begin position="1"/>
        <end position="157"/>
    </location>
</feature>
<dbReference type="InterPro" id="IPR032799">
    <property type="entry name" value="TAXi_C"/>
</dbReference>
<dbReference type="GO" id="GO:0004190">
    <property type="term" value="F:aspartic-type endopeptidase activity"/>
    <property type="evidence" value="ECO:0007669"/>
    <property type="project" value="InterPro"/>
</dbReference>
<dbReference type="PANTHER" id="PTHR13683:SF750">
    <property type="entry name" value="ASPARTYL PROTEASE AED1"/>
    <property type="match status" value="1"/>
</dbReference>
<protein>
    <submittedName>
        <fullName evidence="3">Protein ASPARTIC PROTEASE IN GUARD CELL 1</fullName>
    </submittedName>
</protein>